<accession>A0ABC8U6U0</accession>
<organism evidence="2 3">
    <name type="scientific">Ilex paraguariensis</name>
    <name type="common">yerba mate</name>
    <dbReference type="NCBI Taxonomy" id="185542"/>
    <lineage>
        <taxon>Eukaryota</taxon>
        <taxon>Viridiplantae</taxon>
        <taxon>Streptophyta</taxon>
        <taxon>Embryophyta</taxon>
        <taxon>Tracheophyta</taxon>
        <taxon>Spermatophyta</taxon>
        <taxon>Magnoliopsida</taxon>
        <taxon>eudicotyledons</taxon>
        <taxon>Gunneridae</taxon>
        <taxon>Pentapetalae</taxon>
        <taxon>asterids</taxon>
        <taxon>campanulids</taxon>
        <taxon>Aquifoliales</taxon>
        <taxon>Aquifoliaceae</taxon>
        <taxon>Ilex</taxon>
    </lineage>
</organism>
<evidence type="ECO:0000313" key="3">
    <source>
        <dbReference type="Proteomes" id="UP001642360"/>
    </source>
</evidence>
<proteinExistence type="predicted"/>
<feature type="region of interest" description="Disordered" evidence="1">
    <location>
        <begin position="69"/>
        <end position="94"/>
    </location>
</feature>
<evidence type="ECO:0000313" key="2">
    <source>
        <dbReference type="EMBL" id="CAK9177488.1"/>
    </source>
</evidence>
<feature type="non-terminal residue" evidence="2">
    <location>
        <position position="1"/>
    </location>
</feature>
<name>A0ABC8U6U0_9AQUA</name>
<comment type="caution">
    <text evidence="2">The sequence shown here is derived from an EMBL/GenBank/DDBJ whole genome shotgun (WGS) entry which is preliminary data.</text>
</comment>
<reference evidence="2 3" key="1">
    <citation type="submission" date="2024-02" db="EMBL/GenBank/DDBJ databases">
        <authorList>
            <person name="Vignale AGUSTIN F."/>
            <person name="Sosa J E."/>
            <person name="Modenutti C."/>
        </authorList>
    </citation>
    <scope>NUCLEOTIDE SEQUENCE [LARGE SCALE GENOMIC DNA]</scope>
</reference>
<gene>
    <name evidence="2" type="ORF">ILEXP_LOCUS47376</name>
</gene>
<dbReference type="EMBL" id="CAUOFW020007057">
    <property type="protein sequence ID" value="CAK9177488.1"/>
    <property type="molecule type" value="Genomic_DNA"/>
</dbReference>
<protein>
    <submittedName>
        <fullName evidence="2">Uncharacterized protein</fullName>
    </submittedName>
</protein>
<keyword evidence="3" id="KW-1185">Reference proteome</keyword>
<sequence length="114" mass="12665">DPSLTPNEILRVCRLTCVEAAPFSNLVTSQNFFRFEIGPNLAIVLVVILNPPPPIIGVDFFSTRLDEDTITSPRGKKKHRQGRPSLPSSNSSSGKLRFTSIELEFALGKERIKK</sequence>
<evidence type="ECO:0000256" key="1">
    <source>
        <dbReference type="SAM" id="MobiDB-lite"/>
    </source>
</evidence>
<dbReference type="AlphaFoldDB" id="A0ABC8U6U0"/>
<feature type="compositionally biased region" description="Low complexity" evidence="1">
    <location>
        <begin position="84"/>
        <end position="93"/>
    </location>
</feature>
<dbReference type="Proteomes" id="UP001642360">
    <property type="component" value="Unassembled WGS sequence"/>
</dbReference>